<dbReference type="InterPro" id="IPR044000">
    <property type="entry name" value="Phage_tube_2"/>
</dbReference>
<reference evidence="1 2" key="1">
    <citation type="submission" date="2019-03" db="EMBL/GenBank/DDBJ databases">
        <title>Genomic Encyclopedia of Type Strains, Phase IV (KMG-IV): sequencing the most valuable type-strain genomes for metagenomic binning, comparative biology and taxonomic classification.</title>
        <authorList>
            <person name="Goeker M."/>
        </authorList>
    </citation>
    <scope>NUCLEOTIDE SEQUENCE [LARGE SCALE GENOMIC DNA]</scope>
    <source>
        <strain evidence="1 2">DSM 21153</strain>
    </source>
</reference>
<dbReference type="Pfam" id="PF18906">
    <property type="entry name" value="Phage_tube_2"/>
    <property type="match status" value="1"/>
</dbReference>
<dbReference type="EMBL" id="SLVM01000010">
    <property type="protein sequence ID" value="TCM84781.1"/>
    <property type="molecule type" value="Genomic_DNA"/>
</dbReference>
<dbReference type="AlphaFoldDB" id="A0A4R1YUM4"/>
<evidence type="ECO:0000313" key="1">
    <source>
        <dbReference type="EMBL" id="TCM84781.1"/>
    </source>
</evidence>
<dbReference type="OrthoDB" id="7325655at2"/>
<dbReference type="RefSeq" id="WP_132694650.1">
    <property type="nucleotide sequence ID" value="NZ_SLVM01000010.1"/>
</dbReference>
<keyword evidence="2" id="KW-1185">Reference proteome</keyword>
<organism evidence="1 2">
    <name type="scientific">Rhodovulum steppense</name>
    <dbReference type="NCBI Taxonomy" id="540251"/>
    <lineage>
        <taxon>Bacteria</taxon>
        <taxon>Pseudomonadati</taxon>
        <taxon>Pseudomonadota</taxon>
        <taxon>Alphaproteobacteria</taxon>
        <taxon>Rhodobacterales</taxon>
        <taxon>Paracoccaceae</taxon>
        <taxon>Rhodovulum</taxon>
    </lineage>
</organism>
<evidence type="ECO:0000313" key="2">
    <source>
        <dbReference type="Proteomes" id="UP000295277"/>
    </source>
</evidence>
<name>A0A4R1YUM4_9RHOB</name>
<accession>A0A4R1YUM4</accession>
<dbReference type="Proteomes" id="UP000295277">
    <property type="component" value="Unassembled WGS sequence"/>
</dbReference>
<gene>
    <name evidence="1" type="ORF">EV216_11099</name>
</gene>
<sequence>MAIRRHRKLAILHKIESGYGVDAAPAAADAIIATNVTITPIEADEVSRDLMLPYMGQQGITLEGQHAKIEFDVEIAGAGAAGTVPRYGSLLRVSGMAQIIDPGVKVTYQIVEDDTESGSLYFVSDKVQHVMLGCRATWTMSFAPKAIPRFRFSMIGMLGTITDLAAMPAVTMAGWTTPATVSKANTTMTLHGWSSVAESLSLDLGNTLVPRFLIGDEEMMIGDRSSSGSAVVVAQPLSVVNWFERAQARTRDALSLVHGKTAGNIVEAASPAVEIGKPTQGERDGIVNYSLPLSLCPLTGMDEIALIVR</sequence>
<comment type="caution">
    <text evidence="1">The sequence shown here is derived from an EMBL/GenBank/DDBJ whole genome shotgun (WGS) entry which is preliminary data.</text>
</comment>
<protein>
    <submittedName>
        <fullName evidence="1">Uncharacterized protein</fullName>
    </submittedName>
</protein>
<proteinExistence type="predicted"/>